<feature type="transmembrane region" description="Helical" evidence="1">
    <location>
        <begin position="13"/>
        <end position="42"/>
    </location>
</feature>
<reference evidence="2" key="1">
    <citation type="journal article" date="2023" name="Nat. Microbiol.">
        <title>Babesia duncani multi-omics identifies virulence factors and drug targets.</title>
        <authorList>
            <person name="Singh P."/>
            <person name="Lonardi S."/>
            <person name="Liang Q."/>
            <person name="Vydyam P."/>
            <person name="Khabirova E."/>
            <person name="Fang T."/>
            <person name="Gihaz S."/>
            <person name="Thekkiniath J."/>
            <person name="Munshi M."/>
            <person name="Abel S."/>
            <person name="Ciampossin L."/>
            <person name="Batugedara G."/>
            <person name="Gupta M."/>
            <person name="Lu X.M."/>
            <person name="Lenz T."/>
            <person name="Chakravarty S."/>
            <person name="Cornillot E."/>
            <person name="Hu Y."/>
            <person name="Ma W."/>
            <person name="Gonzalez L.M."/>
            <person name="Sanchez S."/>
            <person name="Estrada K."/>
            <person name="Sanchez-Flores A."/>
            <person name="Montero E."/>
            <person name="Harb O.S."/>
            <person name="Le Roch K.G."/>
            <person name="Mamoun C.B."/>
        </authorList>
    </citation>
    <scope>NUCLEOTIDE SEQUENCE</scope>
    <source>
        <strain evidence="2">WA1</strain>
    </source>
</reference>
<keyword evidence="3" id="KW-1185">Reference proteome</keyword>
<evidence type="ECO:0000313" key="2">
    <source>
        <dbReference type="EMBL" id="KAK2196470.1"/>
    </source>
</evidence>
<feature type="transmembrane region" description="Helical" evidence="1">
    <location>
        <begin position="121"/>
        <end position="141"/>
    </location>
</feature>
<name>A0AAD9PKQ2_9APIC</name>
<dbReference type="EMBL" id="JALLKP010000002">
    <property type="protein sequence ID" value="KAK2196470.1"/>
    <property type="molecule type" value="Genomic_DNA"/>
</dbReference>
<comment type="caution">
    <text evidence="2">The sequence shown here is derived from an EMBL/GenBank/DDBJ whole genome shotgun (WGS) entry which is preliminary data.</text>
</comment>
<dbReference type="RefSeq" id="XP_067803312.1">
    <property type="nucleotide sequence ID" value="XM_067946748.1"/>
</dbReference>
<dbReference type="Proteomes" id="UP001214638">
    <property type="component" value="Unassembled WGS sequence"/>
</dbReference>
<feature type="transmembrane region" description="Helical" evidence="1">
    <location>
        <begin position="79"/>
        <end position="100"/>
    </location>
</feature>
<protein>
    <submittedName>
        <fullName evidence="2">Uncharacterized protein</fullName>
    </submittedName>
</protein>
<keyword evidence="1" id="KW-0812">Transmembrane</keyword>
<feature type="transmembrane region" description="Helical" evidence="1">
    <location>
        <begin position="54"/>
        <end position="73"/>
    </location>
</feature>
<keyword evidence="1" id="KW-1133">Transmembrane helix</keyword>
<gene>
    <name evidence="2" type="ORF">BdWA1_001716</name>
</gene>
<organism evidence="2 3">
    <name type="scientific">Babesia duncani</name>
    <dbReference type="NCBI Taxonomy" id="323732"/>
    <lineage>
        <taxon>Eukaryota</taxon>
        <taxon>Sar</taxon>
        <taxon>Alveolata</taxon>
        <taxon>Apicomplexa</taxon>
        <taxon>Aconoidasida</taxon>
        <taxon>Piroplasmida</taxon>
        <taxon>Babesiidae</taxon>
        <taxon>Babesia</taxon>
    </lineage>
</organism>
<dbReference type="AlphaFoldDB" id="A0AAD9PKQ2"/>
<evidence type="ECO:0000313" key="3">
    <source>
        <dbReference type="Proteomes" id="UP001214638"/>
    </source>
</evidence>
<evidence type="ECO:0000256" key="1">
    <source>
        <dbReference type="SAM" id="Phobius"/>
    </source>
</evidence>
<dbReference type="KEGG" id="bdw:94336014"/>
<dbReference type="GeneID" id="94336014"/>
<keyword evidence="1" id="KW-0472">Membrane</keyword>
<sequence>MDLLEEHQKQIEIISLHATICSIISIHAALVLIGNGMYLLIVRDSSYLSTVVPNLLFGVTLIVMGSLCIYGMYSKSFNIAIAIYYEACFAFVFSFISAVLDSADIIFRFSGTREQMKYNKVLYIYCSTFIILIFIKLYQWILMAHLHKHIIDGDVANNWGLL</sequence>
<accession>A0AAD9PKQ2</accession>
<proteinExistence type="predicted"/>